<dbReference type="Gene3D" id="2.40.170.20">
    <property type="entry name" value="TonB-dependent receptor, beta-barrel domain"/>
    <property type="match status" value="1"/>
</dbReference>
<dbReference type="Pfam" id="PF07715">
    <property type="entry name" value="Plug"/>
    <property type="match status" value="1"/>
</dbReference>
<reference evidence="17" key="1">
    <citation type="submission" date="2023-09" db="EMBL/GenBank/DDBJ databases">
        <authorList>
            <person name="Li S."/>
            <person name="Li X."/>
            <person name="Zhang C."/>
            <person name="Zhao Z."/>
        </authorList>
    </citation>
    <scope>NUCLEOTIDE SEQUENCE [LARGE SCALE GENOMIC DNA]</scope>
    <source>
        <strain evidence="17">SQ149</strain>
    </source>
</reference>
<keyword evidence="9 11" id="KW-0472">Membrane</keyword>
<feature type="domain" description="TonB-dependent receptor-like beta-barrel" evidence="14">
    <location>
        <begin position="346"/>
        <end position="839"/>
    </location>
</feature>
<dbReference type="PANTHER" id="PTHR32552:SF81">
    <property type="entry name" value="TONB-DEPENDENT OUTER MEMBRANE RECEPTOR"/>
    <property type="match status" value="1"/>
</dbReference>
<gene>
    <name evidence="16" type="ORF">RGQ13_19060</name>
</gene>
<dbReference type="InterPro" id="IPR012910">
    <property type="entry name" value="Plug_dom"/>
</dbReference>
<evidence type="ECO:0000256" key="5">
    <source>
        <dbReference type="ARBA" id="ARBA00022692"/>
    </source>
</evidence>
<dbReference type="Proteomes" id="UP001258994">
    <property type="component" value="Chromosome"/>
</dbReference>
<keyword evidence="16" id="KW-0675">Receptor</keyword>
<dbReference type="RefSeq" id="WP_348391317.1">
    <property type="nucleotide sequence ID" value="NZ_CP134145.1"/>
</dbReference>
<dbReference type="EMBL" id="CP134145">
    <property type="protein sequence ID" value="WNC72198.1"/>
    <property type="molecule type" value="Genomic_DNA"/>
</dbReference>
<keyword evidence="6" id="KW-0408">Iron</keyword>
<evidence type="ECO:0000256" key="10">
    <source>
        <dbReference type="ARBA" id="ARBA00023237"/>
    </source>
</evidence>
<keyword evidence="3 11" id="KW-1134">Transmembrane beta strand</keyword>
<evidence type="ECO:0000256" key="6">
    <source>
        <dbReference type="ARBA" id="ARBA00023004"/>
    </source>
</evidence>
<dbReference type="PANTHER" id="PTHR32552">
    <property type="entry name" value="FERRICHROME IRON RECEPTOR-RELATED"/>
    <property type="match status" value="1"/>
</dbReference>
<keyword evidence="7" id="KW-0406">Ion transport</keyword>
<evidence type="ECO:0000259" key="14">
    <source>
        <dbReference type="Pfam" id="PF00593"/>
    </source>
</evidence>
<evidence type="ECO:0000256" key="3">
    <source>
        <dbReference type="ARBA" id="ARBA00022452"/>
    </source>
</evidence>
<keyword evidence="5 11" id="KW-0812">Transmembrane</keyword>
<evidence type="ECO:0000256" key="2">
    <source>
        <dbReference type="ARBA" id="ARBA00022448"/>
    </source>
</evidence>
<evidence type="ECO:0000259" key="15">
    <source>
        <dbReference type="Pfam" id="PF07715"/>
    </source>
</evidence>
<evidence type="ECO:0000256" key="7">
    <source>
        <dbReference type="ARBA" id="ARBA00023065"/>
    </source>
</evidence>
<feature type="domain" description="TonB-dependent receptor plug" evidence="15">
    <location>
        <begin position="50"/>
        <end position="162"/>
    </location>
</feature>
<dbReference type="Pfam" id="PF00593">
    <property type="entry name" value="TonB_dep_Rec_b-barrel"/>
    <property type="match status" value="1"/>
</dbReference>
<feature type="chain" id="PRO_5045819873" evidence="13">
    <location>
        <begin position="22"/>
        <end position="885"/>
    </location>
</feature>
<keyword evidence="4" id="KW-0410">Iron transport</keyword>
<name>A0ABY9TU38_9GAMM</name>
<organism evidence="16 17">
    <name type="scientific">Thalassotalea psychrophila</name>
    <dbReference type="NCBI Taxonomy" id="3065647"/>
    <lineage>
        <taxon>Bacteria</taxon>
        <taxon>Pseudomonadati</taxon>
        <taxon>Pseudomonadota</taxon>
        <taxon>Gammaproteobacteria</taxon>
        <taxon>Alteromonadales</taxon>
        <taxon>Colwelliaceae</taxon>
        <taxon>Thalassotalea</taxon>
    </lineage>
</organism>
<dbReference type="InterPro" id="IPR036942">
    <property type="entry name" value="Beta-barrel_TonB_sf"/>
</dbReference>
<dbReference type="InterPro" id="IPR000531">
    <property type="entry name" value="Beta-barrel_TonB"/>
</dbReference>
<evidence type="ECO:0000313" key="16">
    <source>
        <dbReference type="EMBL" id="WNC72198.1"/>
    </source>
</evidence>
<accession>A0ABY9TU38</accession>
<evidence type="ECO:0000256" key="13">
    <source>
        <dbReference type="SAM" id="SignalP"/>
    </source>
</evidence>
<comment type="similarity">
    <text evidence="11 12">Belongs to the TonB-dependent receptor family.</text>
</comment>
<evidence type="ECO:0000256" key="12">
    <source>
        <dbReference type="RuleBase" id="RU003357"/>
    </source>
</evidence>
<evidence type="ECO:0000313" key="17">
    <source>
        <dbReference type="Proteomes" id="UP001258994"/>
    </source>
</evidence>
<keyword evidence="10 11" id="KW-0998">Cell outer membrane</keyword>
<evidence type="ECO:0000256" key="9">
    <source>
        <dbReference type="ARBA" id="ARBA00023136"/>
    </source>
</evidence>
<sequence>MNKTKLSILISSFLLAQSAYAAESDAETQAAKESDIERITVTTRKITETLETIPLSISAMSNREIEEKGIQTSEDVAKYINGLTFDIGAGPNDTRPTIRGLTIDRGRPNVAILVDGIDVSSETMTLSGGGMTANMKLLDLQQVEVVKGPQSVNYGRSAFAGAINYVTKRPSFDKQVKLDANIAENSTHDLALTIEGGLTENFAAKIKVIDSSSDGQYDNPNTGGNLGYSESQGVALSALYLPSDDTSIYFRAETSDEEYGPRPVVSIRSMLPEFDPMTNPFATGSVNTAQGGKMLPYSFDAPQDCAAAEAAPYWDSFAFLGPQPNCRPMVTGEVQGDESQIDLSANPLTGKDYRGTDVENTRVSFEFEWNFDSFNFVSSTSYTKSDSSIIEDFDSTDYSLYSDPVGMPPFAPPWSQFGMQSDSSSTFELEQYNQEFRLSGDTDKFNWVASALFWKEEMETQFGNQFWLREGADKATVLAQLQQSPFTSFINDLKEAPFADGVNKTTPITRDTEHWSIAGLINWHVTDDMNISFEGRYIDETIDYTGEADDRTYDAFYMFGMHAYDAGQLTFDPTIPPFGGFVPNENYYTENSVSDSAFLPRVTVDYQVNETVFTYVTASKGFKPGGITTTDANGDVRDGEYKPEELWAYEIGAKAFSAENNVLVNVAAFYWEYTDQQTPFTFFNEVGIANVSVINAGESEVKGFEIDSVWQPIPELRISGGYLYSDSSYTDFNLAEIVAGADLPGAKVSDVDKMISGNEDGDFSGKQLPLSAKHTGTINARYTTEVFELQAFVEVFGQYSSKRYVDRGEHAYLDSYWEWDLSIGMQGDNWTVTGYVENLFDDDTIKSAIGNVDYGFFPDGQAVPFAVNATLPSLRTAGVRMSYTF</sequence>
<feature type="signal peptide" evidence="13">
    <location>
        <begin position="1"/>
        <end position="21"/>
    </location>
</feature>
<evidence type="ECO:0000256" key="8">
    <source>
        <dbReference type="ARBA" id="ARBA00023077"/>
    </source>
</evidence>
<keyword evidence="13" id="KW-0732">Signal</keyword>
<evidence type="ECO:0000256" key="1">
    <source>
        <dbReference type="ARBA" id="ARBA00004571"/>
    </source>
</evidence>
<evidence type="ECO:0000256" key="4">
    <source>
        <dbReference type="ARBA" id="ARBA00022496"/>
    </source>
</evidence>
<dbReference type="PROSITE" id="PS52016">
    <property type="entry name" value="TONB_DEPENDENT_REC_3"/>
    <property type="match status" value="1"/>
</dbReference>
<dbReference type="InterPro" id="IPR037066">
    <property type="entry name" value="Plug_dom_sf"/>
</dbReference>
<dbReference type="Gene3D" id="2.170.130.10">
    <property type="entry name" value="TonB-dependent receptor, plug domain"/>
    <property type="match status" value="1"/>
</dbReference>
<dbReference type="SUPFAM" id="SSF56935">
    <property type="entry name" value="Porins"/>
    <property type="match status" value="1"/>
</dbReference>
<protein>
    <submittedName>
        <fullName evidence="16">TonB-dependent receptor</fullName>
    </submittedName>
</protein>
<keyword evidence="8 12" id="KW-0798">TonB box</keyword>
<evidence type="ECO:0000256" key="11">
    <source>
        <dbReference type="PROSITE-ProRule" id="PRU01360"/>
    </source>
</evidence>
<dbReference type="InterPro" id="IPR039426">
    <property type="entry name" value="TonB-dep_rcpt-like"/>
</dbReference>
<keyword evidence="17" id="KW-1185">Reference proteome</keyword>
<proteinExistence type="inferred from homology"/>
<keyword evidence="2 11" id="KW-0813">Transport</keyword>
<comment type="subcellular location">
    <subcellularLocation>
        <location evidence="1 11">Cell outer membrane</location>
        <topology evidence="1 11">Multi-pass membrane protein</topology>
    </subcellularLocation>
</comment>